<proteinExistence type="predicted"/>
<keyword evidence="2" id="KW-1185">Reference proteome</keyword>
<dbReference type="Proteomes" id="UP001054837">
    <property type="component" value="Unassembled WGS sequence"/>
</dbReference>
<evidence type="ECO:0000313" key="1">
    <source>
        <dbReference type="EMBL" id="GIY76947.1"/>
    </source>
</evidence>
<dbReference type="AlphaFoldDB" id="A0AAV4W2T6"/>
<reference evidence="1 2" key="1">
    <citation type="submission" date="2021-06" db="EMBL/GenBank/DDBJ databases">
        <title>Caerostris darwini draft genome.</title>
        <authorList>
            <person name="Kono N."/>
            <person name="Arakawa K."/>
        </authorList>
    </citation>
    <scope>NUCLEOTIDE SEQUENCE [LARGE SCALE GENOMIC DNA]</scope>
</reference>
<protein>
    <submittedName>
        <fullName evidence="1">Uncharacterized protein</fullName>
    </submittedName>
</protein>
<name>A0AAV4W2T6_9ARAC</name>
<dbReference type="EMBL" id="BPLQ01014064">
    <property type="protein sequence ID" value="GIY76947.1"/>
    <property type="molecule type" value="Genomic_DNA"/>
</dbReference>
<organism evidence="1 2">
    <name type="scientific">Caerostris darwini</name>
    <dbReference type="NCBI Taxonomy" id="1538125"/>
    <lineage>
        <taxon>Eukaryota</taxon>
        <taxon>Metazoa</taxon>
        <taxon>Ecdysozoa</taxon>
        <taxon>Arthropoda</taxon>
        <taxon>Chelicerata</taxon>
        <taxon>Arachnida</taxon>
        <taxon>Araneae</taxon>
        <taxon>Araneomorphae</taxon>
        <taxon>Entelegynae</taxon>
        <taxon>Araneoidea</taxon>
        <taxon>Araneidae</taxon>
        <taxon>Caerostris</taxon>
    </lineage>
</organism>
<sequence length="129" mass="14927">MDVADDPVPEQPRKLKIPPFFVLLPTRSSINEIDPISGQFSETEEDHMHLNSFALCLPEMEAFVIMSKRMALISPEFLIGHQRQKPEFRLEDELSRLLDSYQLPDDLKVKLLSQLHTRYQKSVHEPSAL</sequence>
<accession>A0AAV4W2T6</accession>
<evidence type="ECO:0000313" key="2">
    <source>
        <dbReference type="Proteomes" id="UP001054837"/>
    </source>
</evidence>
<gene>
    <name evidence="1" type="primary">AVEN_66925_1</name>
    <name evidence="1" type="ORF">CDAR_265171</name>
</gene>
<comment type="caution">
    <text evidence="1">The sequence shown here is derived from an EMBL/GenBank/DDBJ whole genome shotgun (WGS) entry which is preliminary data.</text>
</comment>